<feature type="region of interest" description="Disordered" evidence="2">
    <location>
        <begin position="243"/>
        <end position="306"/>
    </location>
</feature>
<feature type="compositionally biased region" description="Basic and acidic residues" evidence="2">
    <location>
        <begin position="217"/>
        <end position="227"/>
    </location>
</feature>
<feature type="coiled-coil region" evidence="1">
    <location>
        <begin position="645"/>
        <end position="672"/>
    </location>
</feature>
<sequence>MEVRIKSLEELFHKQSIIQSSNEIVTTASLQNYLDALTSHIDKQFQDKVREHQEYVHRLLAAQKEEVRVIVKEKANKHKVEREMQHMGETLSNSAMRLDQVFAGLEMSIVKATQGKAEMEDIESIERQKADKAEVKRLEEKIERLERVVEERMRSKGESEEGEEEEIDDYDEEEDDLMEEFENGGISPNTRKGFDSPSPKQGDQPGGHLSDPEIDPEELKDKIQDDLIKPLVKDAQQSYSSENLTIKIQPPPSPFNPTKPDGPPPIFLGGATNRSVGAGEQDSIGTSNSLKDSKALNGSVTPMDKGSVAPKIQFEIQLMKRASDEQSASGQGAVLGEQSNRNGVAAQAAQPMMVKRLSSMRDGGRSNRAADDLQSSISSKIESKFSRSKTSKQSGLKNQLTKKMDYIIEIENFKKEIAENANRIKEVHDFLDAEYRPVRDFVRQNQSKLEGTISSYVALHGKISEMETYDDQLKQKYLKDTLKQVNDIRDKIINEQKVFKVKQKEEREQFLQRMKIVETDSDHVKSQVEYVRRVIQQHKFFGGCYAIPSPPDQSKITSGTPVAMDTSLFTQDGGGPGNTQRTNVTQAFGQASLMQPSLPHQIVFLSNQLGQLQSDLAQLDSFAKDRIGHLVLDIDELRNPLSTQVMDLKKENESFLRELERLDQQYKEIFGEYTGALDANRDLVEKQVAVEKKLSAVLAQLHGASGGNGQNGNNFINNATIQYFAQPPATASANKRQSETLDIGFQLDNKLIANNNASIWRRRQRFSSTLGGGIANPRGTEGIDEPRVLTVKQKVALAKKKLEQIKANPTVMIDEEDGELKLFASVIKTPIDKQARAKTTMAQRSPGVQNEDEIENKDASGPPGSALSGAKRSKVVVAFGSTLRPNDSLGFNNTLRSSAKDSPAMMGRYTQQSPDSAGLPAQNKRRITLNQTAPVEQEDLNKTPMWNTGARPSVQARLSSGEGIITPQALKHPTTPQGGLEVVSNFAQSIPPSLMTGLQKPVATNHTKLNLKRFQNIF</sequence>
<feature type="region of interest" description="Disordered" evidence="2">
    <location>
        <begin position="890"/>
        <end position="920"/>
    </location>
</feature>
<accession>A0A8J8NFQ9</accession>
<feature type="compositionally biased region" description="Polar residues" evidence="2">
    <location>
        <begin position="283"/>
        <end position="300"/>
    </location>
</feature>
<feature type="region of interest" description="Disordered" evidence="2">
    <location>
        <begin position="835"/>
        <end position="870"/>
    </location>
</feature>
<feature type="compositionally biased region" description="Pro residues" evidence="2">
    <location>
        <begin position="249"/>
        <end position="266"/>
    </location>
</feature>
<gene>
    <name evidence="3" type="ORF">FGO68_gene6073</name>
</gene>
<feature type="region of interest" description="Disordered" evidence="2">
    <location>
        <begin position="150"/>
        <end position="227"/>
    </location>
</feature>
<dbReference type="OrthoDB" id="327629at2759"/>
<dbReference type="AlphaFoldDB" id="A0A8J8NFQ9"/>
<feature type="compositionally biased region" description="Acidic residues" evidence="2">
    <location>
        <begin position="160"/>
        <end position="182"/>
    </location>
</feature>
<organism evidence="3 4">
    <name type="scientific">Halteria grandinella</name>
    <dbReference type="NCBI Taxonomy" id="5974"/>
    <lineage>
        <taxon>Eukaryota</taxon>
        <taxon>Sar</taxon>
        <taxon>Alveolata</taxon>
        <taxon>Ciliophora</taxon>
        <taxon>Intramacronucleata</taxon>
        <taxon>Spirotrichea</taxon>
        <taxon>Stichotrichia</taxon>
        <taxon>Sporadotrichida</taxon>
        <taxon>Halteriidae</taxon>
        <taxon>Halteria</taxon>
    </lineage>
</organism>
<reference evidence="3" key="1">
    <citation type="submission" date="2019-06" db="EMBL/GenBank/DDBJ databases">
        <authorList>
            <person name="Zheng W."/>
        </authorList>
    </citation>
    <scope>NUCLEOTIDE SEQUENCE</scope>
    <source>
        <strain evidence="3">QDHG01</strain>
    </source>
</reference>
<comment type="caution">
    <text evidence="3">The sequence shown here is derived from an EMBL/GenBank/DDBJ whole genome shotgun (WGS) entry which is preliminary data.</text>
</comment>
<feature type="compositionally biased region" description="Basic and acidic residues" evidence="2">
    <location>
        <begin position="150"/>
        <end position="159"/>
    </location>
</feature>
<keyword evidence="4" id="KW-1185">Reference proteome</keyword>
<feature type="compositionally biased region" description="Basic and acidic residues" evidence="2">
    <location>
        <begin position="362"/>
        <end position="371"/>
    </location>
</feature>
<evidence type="ECO:0000313" key="3">
    <source>
        <dbReference type="EMBL" id="TNV74157.1"/>
    </source>
</evidence>
<evidence type="ECO:0000256" key="1">
    <source>
        <dbReference type="SAM" id="Coils"/>
    </source>
</evidence>
<keyword evidence="1" id="KW-0175">Coiled coil</keyword>
<dbReference type="Proteomes" id="UP000785679">
    <property type="component" value="Unassembled WGS sequence"/>
</dbReference>
<evidence type="ECO:0000313" key="4">
    <source>
        <dbReference type="Proteomes" id="UP000785679"/>
    </source>
</evidence>
<proteinExistence type="predicted"/>
<dbReference type="EMBL" id="RRYP01017367">
    <property type="protein sequence ID" value="TNV74157.1"/>
    <property type="molecule type" value="Genomic_DNA"/>
</dbReference>
<feature type="region of interest" description="Disordered" evidence="2">
    <location>
        <begin position="360"/>
        <end position="396"/>
    </location>
</feature>
<name>A0A8J8NFQ9_HALGN</name>
<evidence type="ECO:0000256" key="2">
    <source>
        <dbReference type="SAM" id="MobiDB-lite"/>
    </source>
</evidence>
<protein>
    <submittedName>
        <fullName evidence="3">Uncharacterized protein</fullName>
    </submittedName>
</protein>